<dbReference type="SUPFAM" id="SSF49344">
    <property type="entry name" value="CBD9-like"/>
    <property type="match status" value="1"/>
</dbReference>
<keyword evidence="2" id="KW-0732">Signal</keyword>
<feature type="chain" id="PRO_5025391983" evidence="2">
    <location>
        <begin position="25"/>
        <end position="446"/>
    </location>
</feature>
<feature type="transmembrane region" description="Helical" evidence="1">
    <location>
        <begin position="217"/>
        <end position="237"/>
    </location>
</feature>
<feature type="transmembrane region" description="Helical" evidence="1">
    <location>
        <begin position="284"/>
        <end position="302"/>
    </location>
</feature>
<feature type="transmembrane region" description="Helical" evidence="1">
    <location>
        <begin position="244"/>
        <end position="264"/>
    </location>
</feature>
<keyword evidence="1" id="KW-0472">Membrane</keyword>
<dbReference type="PANTHER" id="PTHR47797">
    <property type="entry name" value="DEHYDROGENASE, PUTATIVE (AFU_ORTHOLOGUE AFUA_8G05805)-RELATED"/>
    <property type="match status" value="1"/>
</dbReference>
<feature type="signal peptide" evidence="2">
    <location>
        <begin position="1"/>
        <end position="24"/>
    </location>
</feature>
<keyword evidence="5" id="KW-1185">Reference proteome</keyword>
<name>A0A6A6X9A1_9PLEO</name>
<dbReference type="Proteomes" id="UP000799757">
    <property type="component" value="Unassembled WGS sequence"/>
</dbReference>
<evidence type="ECO:0000256" key="2">
    <source>
        <dbReference type="SAM" id="SignalP"/>
    </source>
</evidence>
<dbReference type="AlphaFoldDB" id="A0A6A6X9A1"/>
<sequence>MLWVERIVALLLALLAVCPLFAHAEDAAVSASTFYLAETETQFSVNIANDSSDVFIYFTSPAYSWVGVGFGEGMANSFMLIMYPSKDGNNLTISPRIATDHSEPSVTPDVQLETQPGTGIVDEMFVLKAICRDCRVWPSGFLNVDTTAQPMIYAFGPGNRLQSDALDAPLKRHIRYGKFTMNMKAATGKGGVPAASSAMSGVEMIGGLTRDHDRANLAHAVLGSLALFVLWPLNLVLAGFLRKIGIHVGMSVFILVFLVIAYALGISTSHEYNRSKAFTSPHQIFAFIALLPILLLSILPIKPIASLSPKIPRLHAPLTTLTFVLLVVTGGLGLHLSSSPRPIALAYGAIALLAFAFITLLQMCIRRRGSAYARATTRRRLGEDDEQTLVLANRSTSAASSDPGSVYAEPGHARSASANGGLYGGGTMPGPQYLMNMHPGVPVHRW</sequence>
<feature type="transmembrane region" description="Helical" evidence="1">
    <location>
        <begin position="343"/>
        <end position="365"/>
    </location>
</feature>
<evidence type="ECO:0000259" key="3">
    <source>
        <dbReference type="SMART" id="SM00664"/>
    </source>
</evidence>
<dbReference type="Pfam" id="PF16010">
    <property type="entry name" value="CDH-cyt"/>
    <property type="match status" value="1"/>
</dbReference>
<feature type="transmembrane region" description="Helical" evidence="1">
    <location>
        <begin position="314"/>
        <end position="337"/>
    </location>
</feature>
<dbReference type="CDD" id="cd09630">
    <property type="entry name" value="CDH_like_cytochrome"/>
    <property type="match status" value="1"/>
</dbReference>
<dbReference type="InterPro" id="IPR005018">
    <property type="entry name" value="DOMON_domain"/>
</dbReference>
<dbReference type="Gene3D" id="2.60.40.1210">
    <property type="entry name" value="Cellobiose dehydrogenase, cytochrome domain"/>
    <property type="match status" value="1"/>
</dbReference>
<keyword evidence="1" id="KW-0812">Transmembrane</keyword>
<gene>
    <name evidence="4" type="ORF">K505DRAFT_306655</name>
</gene>
<dbReference type="SMART" id="SM00664">
    <property type="entry name" value="DoH"/>
    <property type="match status" value="1"/>
</dbReference>
<evidence type="ECO:0000313" key="5">
    <source>
        <dbReference type="Proteomes" id="UP000799757"/>
    </source>
</evidence>
<keyword evidence="1" id="KW-1133">Transmembrane helix</keyword>
<proteinExistence type="predicted"/>
<dbReference type="OrthoDB" id="19261at2759"/>
<organism evidence="4 5">
    <name type="scientific">Melanomma pulvis-pyrius CBS 109.77</name>
    <dbReference type="NCBI Taxonomy" id="1314802"/>
    <lineage>
        <taxon>Eukaryota</taxon>
        <taxon>Fungi</taxon>
        <taxon>Dikarya</taxon>
        <taxon>Ascomycota</taxon>
        <taxon>Pezizomycotina</taxon>
        <taxon>Dothideomycetes</taxon>
        <taxon>Pleosporomycetidae</taxon>
        <taxon>Pleosporales</taxon>
        <taxon>Melanommataceae</taxon>
        <taxon>Melanomma</taxon>
    </lineage>
</organism>
<reference evidence="4" key="1">
    <citation type="journal article" date="2020" name="Stud. Mycol.">
        <title>101 Dothideomycetes genomes: a test case for predicting lifestyles and emergence of pathogens.</title>
        <authorList>
            <person name="Haridas S."/>
            <person name="Albert R."/>
            <person name="Binder M."/>
            <person name="Bloem J."/>
            <person name="Labutti K."/>
            <person name="Salamov A."/>
            <person name="Andreopoulos B."/>
            <person name="Baker S."/>
            <person name="Barry K."/>
            <person name="Bills G."/>
            <person name="Bluhm B."/>
            <person name="Cannon C."/>
            <person name="Castanera R."/>
            <person name="Culley D."/>
            <person name="Daum C."/>
            <person name="Ezra D."/>
            <person name="Gonzalez J."/>
            <person name="Henrissat B."/>
            <person name="Kuo A."/>
            <person name="Liang C."/>
            <person name="Lipzen A."/>
            <person name="Lutzoni F."/>
            <person name="Magnuson J."/>
            <person name="Mondo S."/>
            <person name="Nolan M."/>
            <person name="Ohm R."/>
            <person name="Pangilinan J."/>
            <person name="Park H.-J."/>
            <person name="Ramirez L."/>
            <person name="Alfaro M."/>
            <person name="Sun H."/>
            <person name="Tritt A."/>
            <person name="Yoshinaga Y."/>
            <person name="Zwiers L.-H."/>
            <person name="Turgeon B."/>
            <person name="Goodwin S."/>
            <person name="Spatafora J."/>
            <person name="Crous P."/>
            <person name="Grigoriev I."/>
        </authorList>
    </citation>
    <scope>NUCLEOTIDE SEQUENCE</scope>
    <source>
        <strain evidence="4">CBS 109.77</strain>
    </source>
</reference>
<evidence type="ECO:0000256" key="1">
    <source>
        <dbReference type="SAM" id="Phobius"/>
    </source>
</evidence>
<accession>A0A6A6X9A1</accession>
<dbReference type="InterPro" id="IPR015920">
    <property type="entry name" value="Cellobiose_DH-like_cyt"/>
</dbReference>
<dbReference type="EMBL" id="MU001947">
    <property type="protein sequence ID" value="KAF2792989.1"/>
    <property type="molecule type" value="Genomic_DNA"/>
</dbReference>
<feature type="domain" description="DOMON" evidence="3">
    <location>
        <begin position="65"/>
        <end position="156"/>
    </location>
</feature>
<protein>
    <submittedName>
        <fullName evidence="4">Iron reductase domain protein</fullName>
    </submittedName>
</protein>
<dbReference type="PANTHER" id="PTHR47797:SF1">
    <property type="entry name" value="CYTOCHROME B561 DOMAIN-CONTAINING PROTEIN-RELATED"/>
    <property type="match status" value="1"/>
</dbReference>
<evidence type="ECO:0000313" key="4">
    <source>
        <dbReference type="EMBL" id="KAF2792989.1"/>
    </source>
</evidence>